<gene>
    <name evidence="1" type="ORF">NJT12_13150</name>
</gene>
<sequence length="88" mass="10306">MKSYFSFLLLVFSSVMFSQKYVWVYFKDKPNAQTYFDVSLKMLFVCVLERTTNQNIPLDLKSISFVDKVVFADKTLNKTSNKVMDSHV</sequence>
<evidence type="ECO:0000313" key="1">
    <source>
        <dbReference type="EMBL" id="MDA6070568.1"/>
    </source>
</evidence>
<comment type="caution">
    <text evidence="1">The sequence shown here is derived from an EMBL/GenBank/DDBJ whole genome shotgun (WGS) entry which is preliminary data.</text>
</comment>
<protein>
    <submittedName>
        <fullName evidence="1">Uncharacterized protein</fullName>
    </submittedName>
</protein>
<reference evidence="1 2" key="1">
    <citation type="journal article" date="2023" name="Chemosphere">
        <title>Whole genome analysis of Flavobacterium aziz-sancarii sp. nov., isolated from Ardley Island (Antarctica), revealed a rich resistome and bioremediation potential.</title>
        <authorList>
            <person name="Otur C."/>
            <person name="Okay S."/>
            <person name="Kurt-Kizildogan A."/>
        </authorList>
    </citation>
    <scope>NUCLEOTIDE SEQUENCE [LARGE SCALE GENOMIC DNA]</scope>
    <source>
        <strain evidence="1 2">AC</strain>
    </source>
</reference>
<organism evidence="1 2">
    <name type="scientific">Flavobacterium azizsancarii</name>
    <dbReference type="NCBI Taxonomy" id="2961580"/>
    <lineage>
        <taxon>Bacteria</taxon>
        <taxon>Pseudomonadati</taxon>
        <taxon>Bacteroidota</taxon>
        <taxon>Flavobacteriia</taxon>
        <taxon>Flavobacteriales</taxon>
        <taxon>Flavobacteriaceae</taxon>
        <taxon>Flavobacterium</taxon>
    </lineage>
</organism>
<accession>A0ABT4WDA8</accession>
<proteinExistence type="predicted"/>
<name>A0ABT4WDA8_9FLAO</name>
<dbReference type="EMBL" id="JAMZNK010000020">
    <property type="protein sequence ID" value="MDA6070568.1"/>
    <property type="molecule type" value="Genomic_DNA"/>
</dbReference>
<dbReference type="RefSeq" id="WP_271336382.1">
    <property type="nucleotide sequence ID" value="NZ_JAMZNK010000020.1"/>
</dbReference>
<dbReference type="Proteomes" id="UP001212170">
    <property type="component" value="Unassembled WGS sequence"/>
</dbReference>
<keyword evidence="2" id="KW-1185">Reference proteome</keyword>
<evidence type="ECO:0000313" key="2">
    <source>
        <dbReference type="Proteomes" id="UP001212170"/>
    </source>
</evidence>